<gene>
    <name evidence="2" type="ORF">PGT21_050166</name>
</gene>
<keyword evidence="3" id="KW-1185">Reference proteome</keyword>
<sequence>MADTDPKSSTNTPTPTPSSPKKKKEEKQSKKKSTPPKETTTDTPKNKQPTDIATPQPADKCIIELWSGMLADRFGEVVCGRSCWGGWLVGPRVEDCQSITGTDPRPL</sequence>
<proteinExistence type="predicted"/>
<comment type="caution">
    <text evidence="2">The sequence shown here is derived from an EMBL/GenBank/DDBJ whole genome shotgun (WGS) entry which is preliminary data.</text>
</comment>
<organism evidence="2 3">
    <name type="scientific">Puccinia graminis f. sp. tritici</name>
    <dbReference type="NCBI Taxonomy" id="56615"/>
    <lineage>
        <taxon>Eukaryota</taxon>
        <taxon>Fungi</taxon>
        <taxon>Dikarya</taxon>
        <taxon>Basidiomycota</taxon>
        <taxon>Pucciniomycotina</taxon>
        <taxon>Pucciniomycetes</taxon>
        <taxon>Pucciniales</taxon>
        <taxon>Pucciniaceae</taxon>
        <taxon>Puccinia</taxon>
    </lineage>
</organism>
<dbReference type="Proteomes" id="UP000324748">
    <property type="component" value="Unassembled WGS sequence"/>
</dbReference>
<evidence type="ECO:0000256" key="1">
    <source>
        <dbReference type="SAM" id="MobiDB-lite"/>
    </source>
</evidence>
<evidence type="ECO:0000313" key="2">
    <source>
        <dbReference type="EMBL" id="KAA1114787.1"/>
    </source>
</evidence>
<protein>
    <submittedName>
        <fullName evidence="2">Uncharacterized protein</fullName>
    </submittedName>
</protein>
<dbReference type="EMBL" id="VSWC01000014">
    <property type="protein sequence ID" value="KAA1114787.1"/>
    <property type="molecule type" value="Genomic_DNA"/>
</dbReference>
<reference evidence="2 3" key="1">
    <citation type="submission" date="2019-05" db="EMBL/GenBank/DDBJ databases">
        <title>Emergence of the Ug99 lineage of the wheat stem rust pathogen through somatic hybridization.</title>
        <authorList>
            <person name="Li F."/>
            <person name="Upadhyaya N.M."/>
            <person name="Sperschneider J."/>
            <person name="Matny O."/>
            <person name="Nguyen-Phuc H."/>
            <person name="Mago R."/>
            <person name="Raley C."/>
            <person name="Miller M.E."/>
            <person name="Silverstein K.A.T."/>
            <person name="Henningsen E."/>
            <person name="Hirsch C.D."/>
            <person name="Visser B."/>
            <person name="Pretorius Z.A."/>
            <person name="Steffenson B.J."/>
            <person name="Schwessinger B."/>
            <person name="Dodds P.N."/>
            <person name="Figueroa M."/>
        </authorList>
    </citation>
    <scope>NUCLEOTIDE SEQUENCE [LARGE SCALE GENOMIC DNA]</scope>
    <source>
        <strain evidence="2">21-0</strain>
    </source>
</reference>
<evidence type="ECO:0000313" key="3">
    <source>
        <dbReference type="Proteomes" id="UP000324748"/>
    </source>
</evidence>
<dbReference type="AlphaFoldDB" id="A0A5B0QNC6"/>
<name>A0A5B0QNC6_PUCGR</name>
<feature type="compositionally biased region" description="Low complexity" evidence="1">
    <location>
        <begin position="36"/>
        <end position="47"/>
    </location>
</feature>
<accession>A0A5B0QNC6</accession>
<feature type="region of interest" description="Disordered" evidence="1">
    <location>
        <begin position="1"/>
        <end position="58"/>
    </location>
</feature>